<name>A0A914EE87_9BILA</name>
<evidence type="ECO:0000313" key="2">
    <source>
        <dbReference type="WBParaSite" id="ACRNAN_scaffold7157.g6735.t1"/>
    </source>
</evidence>
<dbReference type="AlphaFoldDB" id="A0A914EE87"/>
<reference evidence="2" key="1">
    <citation type="submission" date="2022-11" db="UniProtKB">
        <authorList>
            <consortium name="WormBaseParasite"/>
        </authorList>
    </citation>
    <scope>IDENTIFICATION</scope>
</reference>
<accession>A0A914EE87</accession>
<organism evidence="1 2">
    <name type="scientific">Acrobeloides nanus</name>
    <dbReference type="NCBI Taxonomy" id="290746"/>
    <lineage>
        <taxon>Eukaryota</taxon>
        <taxon>Metazoa</taxon>
        <taxon>Ecdysozoa</taxon>
        <taxon>Nematoda</taxon>
        <taxon>Chromadorea</taxon>
        <taxon>Rhabditida</taxon>
        <taxon>Tylenchina</taxon>
        <taxon>Cephalobomorpha</taxon>
        <taxon>Cephaloboidea</taxon>
        <taxon>Cephalobidae</taxon>
        <taxon>Acrobeloides</taxon>
    </lineage>
</organism>
<evidence type="ECO:0000313" key="1">
    <source>
        <dbReference type="Proteomes" id="UP000887540"/>
    </source>
</evidence>
<dbReference type="WBParaSite" id="ACRNAN_scaffold7157.g6735.t1">
    <property type="protein sequence ID" value="ACRNAN_scaffold7157.g6735.t1"/>
    <property type="gene ID" value="ACRNAN_scaffold7157.g6735"/>
</dbReference>
<protein>
    <submittedName>
        <fullName evidence="2">Uncharacterized protein</fullName>
    </submittedName>
</protein>
<sequence length="184" mass="20851">MAASTETAGAETRKKIVKWGKLNSVRTVLSAAAVAAFVYAVPCRAPWIENNDITIHQRGKELRVLSNMDPRIEPFVYPLYNPTGTFGWHDGLTYADRAQKRLTHLKFAQYRLAFRRCYDTQEPISIPLTIGIDFSQQYETVPAMPFNQLHFDEQQQYCVDSVHSSAFSGSRTSRRSSGRTITTV</sequence>
<dbReference type="Proteomes" id="UP000887540">
    <property type="component" value="Unplaced"/>
</dbReference>
<proteinExistence type="predicted"/>
<keyword evidence="1" id="KW-1185">Reference proteome</keyword>